<geneLocation type="plasmid" evidence="3">
    <name>pjcm18538 dna</name>
</geneLocation>
<accession>A0A7I7S270</accession>
<dbReference type="AlphaFoldDB" id="A0A7I7S270"/>
<name>A0A7I7S270_9MYCO</name>
<sequence length="210" mass="22623">MSPWGEFRWIRWLAFVALLLILAGFGFGYSVRDDPAPPAAGLIDVGFLQDMSVHHEQAVDMATTELTGGADAGVKNLAFDILTTQQNQVGRMQGWLTAWGEPLLPTGGHMAWMGGGHGSHGPVAAMPGMADATELARLRTATPADRDVLFLQLMLRHHQGGAEMLAVGAEHAETGYVRDLARRMSATQSAEGELLTDMLRQRGAPVLPLR</sequence>
<protein>
    <submittedName>
        <fullName evidence="2">DUF305 domain-containing protein</fullName>
    </submittedName>
</protein>
<evidence type="ECO:0000259" key="1">
    <source>
        <dbReference type="Pfam" id="PF03713"/>
    </source>
</evidence>
<dbReference type="InterPro" id="IPR005183">
    <property type="entry name" value="DUF305_CopM-like"/>
</dbReference>
<dbReference type="InterPro" id="IPR012347">
    <property type="entry name" value="Ferritin-like"/>
</dbReference>
<reference evidence="2 3" key="1">
    <citation type="journal article" date="2019" name="Emerg. Microbes Infect.">
        <title>Comprehensive subspecies identification of 175 nontuberculous mycobacteria species based on 7547 genomic profiles.</title>
        <authorList>
            <person name="Matsumoto Y."/>
            <person name="Kinjo T."/>
            <person name="Motooka D."/>
            <person name="Nabeya D."/>
            <person name="Jung N."/>
            <person name="Uechi K."/>
            <person name="Horii T."/>
            <person name="Iida T."/>
            <person name="Fujita J."/>
            <person name="Nakamura S."/>
        </authorList>
    </citation>
    <scope>NUCLEOTIDE SEQUENCE [LARGE SCALE GENOMIC DNA]</scope>
    <source>
        <strain evidence="2 3">JCM 18538</strain>
    </source>
</reference>
<dbReference type="Proteomes" id="UP000467428">
    <property type="component" value="Chromosome"/>
</dbReference>
<proteinExistence type="predicted"/>
<dbReference type="Pfam" id="PF03713">
    <property type="entry name" value="DUF305"/>
    <property type="match status" value="1"/>
</dbReference>
<feature type="domain" description="DUF305" evidence="1">
    <location>
        <begin position="44"/>
        <end position="199"/>
    </location>
</feature>
<keyword evidence="3" id="KW-1185">Reference proteome</keyword>
<evidence type="ECO:0000313" key="2">
    <source>
        <dbReference type="EMBL" id="BBY50793.1"/>
    </source>
</evidence>
<dbReference type="KEGG" id="marz:MARA_42610"/>
<organism evidence="2 3">
    <name type="scientific">Mycolicibacterium arabiense</name>
    <dbReference type="NCBI Taxonomy" id="1286181"/>
    <lineage>
        <taxon>Bacteria</taxon>
        <taxon>Bacillati</taxon>
        <taxon>Actinomycetota</taxon>
        <taxon>Actinomycetes</taxon>
        <taxon>Mycobacteriales</taxon>
        <taxon>Mycobacteriaceae</taxon>
        <taxon>Mycolicibacterium</taxon>
    </lineage>
</organism>
<evidence type="ECO:0000313" key="3">
    <source>
        <dbReference type="Proteomes" id="UP000467428"/>
    </source>
</evidence>
<dbReference type="PANTHER" id="PTHR36933">
    <property type="entry name" value="SLL0788 PROTEIN"/>
    <property type="match status" value="1"/>
</dbReference>
<dbReference type="RefSeq" id="WP_235887221.1">
    <property type="nucleotide sequence ID" value="NZ_AP022593.1"/>
</dbReference>
<gene>
    <name evidence="2" type="ORF">MARA_42610</name>
</gene>
<dbReference type="Gene3D" id="1.20.1260.10">
    <property type="match status" value="1"/>
</dbReference>
<dbReference type="EMBL" id="AP022593">
    <property type="protein sequence ID" value="BBY50793.1"/>
    <property type="molecule type" value="Genomic_DNA"/>
</dbReference>
<dbReference type="PANTHER" id="PTHR36933:SF1">
    <property type="entry name" value="SLL0788 PROTEIN"/>
    <property type="match status" value="1"/>
</dbReference>